<dbReference type="SUPFAM" id="SSF51604">
    <property type="entry name" value="Enolase C-terminal domain-like"/>
    <property type="match status" value="1"/>
</dbReference>
<dbReference type="Proteomes" id="UP000192708">
    <property type="component" value="Unassembled WGS sequence"/>
</dbReference>
<dbReference type="GO" id="GO:0046872">
    <property type="term" value="F:metal ion binding"/>
    <property type="evidence" value="ECO:0007669"/>
    <property type="project" value="UniProtKB-KW"/>
</dbReference>
<evidence type="ECO:0000313" key="5">
    <source>
        <dbReference type="Proteomes" id="UP000192708"/>
    </source>
</evidence>
<dbReference type="AlphaFoldDB" id="A0A1W1Y351"/>
<keyword evidence="2" id="KW-0479">Metal-binding</keyword>
<dbReference type="PANTHER" id="PTHR48080:SF3">
    <property type="entry name" value="ENOLASE SUPERFAMILY MEMBER DDB_G0284701"/>
    <property type="match status" value="1"/>
</dbReference>
<dbReference type="GO" id="GO:0009063">
    <property type="term" value="P:amino acid catabolic process"/>
    <property type="evidence" value="ECO:0007669"/>
    <property type="project" value="InterPro"/>
</dbReference>
<dbReference type="STRING" id="1938817.SAMN06296008_101236"/>
<keyword evidence="4" id="KW-0413">Isomerase</keyword>
<dbReference type="InterPro" id="IPR029017">
    <property type="entry name" value="Enolase-like_N"/>
</dbReference>
<protein>
    <submittedName>
        <fullName evidence="4">Muconate cycloisomerase</fullName>
    </submittedName>
</protein>
<name>A0A1W1Y351_9BURK</name>
<evidence type="ECO:0000313" key="4">
    <source>
        <dbReference type="EMBL" id="SMC30650.1"/>
    </source>
</evidence>
<dbReference type="Pfam" id="PF02746">
    <property type="entry name" value="MR_MLE_N"/>
    <property type="match status" value="1"/>
</dbReference>
<dbReference type="OrthoDB" id="5596677at2"/>
<dbReference type="InterPro" id="IPR018110">
    <property type="entry name" value="Mandel_Rmase/mucon_lact_enz_CS"/>
</dbReference>
<dbReference type="RefSeq" id="WP_084282027.1">
    <property type="nucleotide sequence ID" value="NZ_FWXJ01000001.1"/>
</dbReference>
<dbReference type="PANTHER" id="PTHR48080">
    <property type="entry name" value="D-GALACTONATE DEHYDRATASE-RELATED"/>
    <property type="match status" value="1"/>
</dbReference>
<dbReference type="InterPro" id="IPR013341">
    <property type="entry name" value="Mandelate_racemase_N_dom"/>
</dbReference>
<dbReference type="Pfam" id="PF13378">
    <property type="entry name" value="MR_MLE_C"/>
    <property type="match status" value="1"/>
</dbReference>
<dbReference type="InterPro" id="IPR034593">
    <property type="entry name" value="DgoD-like"/>
</dbReference>
<dbReference type="SFLD" id="SFLDS00001">
    <property type="entry name" value="Enolase"/>
    <property type="match status" value="1"/>
</dbReference>
<dbReference type="Gene3D" id="3.20.20.120">
    <property type="entry name" value="Enolase-like C-terminal domain"/>
    <property type="match status" value="1"/>
</dbReference>
<evidence type="ECO:0000259" key="3">
    <source>
        <dbReference type="SMART" id="SM00922"/>
    </source>
</evidence>
<dbReference type="SFLD" id="SFLDG00180">
    <property type="entry name" value="muconate_cycloisomerase"/>
    <property type="match status" value="1"/>
</dbReference>
<organism evidence="4 5">
    <name type="scientific">Polynucleobacter kasalickyi</name>
    <dbReference type="NCBI Taxonomy" id="1938817"/>
    <lineage>
        <taxon>Bacteria</taxon>
        <taxon>Pseudomonadati</taxon>
        <taxon>Pseudomonadota</taxon>
        <taxon>Betaproteobacteria</taxon>
        <taxon>Burkholderiales</taxon>
        <taxon>Burkholderiaceae</taxon>
        <taxon>Polynucleobacter</taxon>
    </lineage>
</organism>
<dbReference type="EMBL" id="FWXJ01000001">
    <property type="protein sequence ID" value="SMC30650.1"/>
    <property type="molecule type" value="Genomic_DNA"/>
</dbReference>
<evidence type="ECO:0000256" key="1">
    <source>
        <dbReference type="ARBA" id="ARBA00008031"/>
    </source>
</evidence>
<gene>
    <name evidence="4" type="ORF">SAMN06296008_101236</name>
</gene>
<feature type="domain" description="Mandelate racemase/muconate lactonizing enzyme C-terminal" evidence="3">
    <location>
        <begin position="150"/>
        <end position="247"/>
    </location>
</feature>
<sequence length="374" mass="39900">MDTSTLSPLIIKKVEAFAVCLPMIKPVLMAGVELREAETMLVRIEATNGLVGWGETTSAPSHGGSTLAELMSAFNDSIKDHLPGKNALDLSGITKSLYPFVKQGKSAIAAIDIALYDLVGRYLQVPVHVLIGGKQREKAEPLWLIGNKSVEKDVHETGKMIEQGYRFFKLKLGVKSLADDILLTNTLRAEYGDEIKYCGDANMGMNLEQASSYVVGVKDANLSYFEQPLQKSAIQDLEKLIALSPVKIGLDESVTDMAAVLAHLPLGIAGVSLKTLKFGGISGLMAAGHACAALGLELNLAGKLAESSIASAALLHLSAALPHVRWGVSPSHLSLAQDIVQAPIQTVNGMLYVPNTAGLGIEVDESLVQKYQMK</sequence>
<proteinExistence type="inferred from homology"/>
<dbReference type="InterPro" id="IPR029065">
    <property type="entry name" value="Enolase_C-like"/>
</dbReference>
<keyword evidence="5" id="KW-1185">Reference proteome</keyword>
<dbReference type="InterPro" id="IPR013342">
    <property type="entry name" value="Mandelate_racemase_C"/>
</dbReference>
<dbReference type="SMART" id="SM00922">
    <property type="entry name" value="MR_MLE"/>
    <property type="match status" value="1"/>
</dbReference>
<accession>A0A1W1Y351</accession>
<dbReference type="GO" id="GO:0016853">
    <property type="term" value="F:isomerase activity"/>
    <property type="evidence" value="ECO:0007669"/>
    <property type="project" value="UniProtKB-KW"/>
</dbReference>
<dbReference type="Gene3D" id="3.30.390.10">
    <property type="entry name" value="Enolase-like, N-terminal domain"/>
    <property type="match status" value="1"/>
</dbReference>
<dbReference type="PROSITE" id="PS00908">
    <property type="entry name" value="MR_MLE_1"/>
    <property type="match status" value="1"/>
</dbReference>
<comment type="similarity">
    <text evidence="1">Belongs to the mandelate racemase/muconate lactonizing enzyme family.</text>
</comment>
<dbReference type="InterPro" id="IPR036849">
    <property type="entry name" value="Enolase-like_C_sf"/>
</dbReference>
<reference evidence="4 5" key="1">
    <citation type="submission" date="2017-04" db="EMBL/GenBank/DDBJ databases">
        <authorList>
            <person name="Afonso C.L."/>
            <person name="Miller P.J."/>
            <person name="Scott M.A."/>
            <person name="Spackman E."/>
            <person name="Goraichik I."/>
            <person name="Dimitrov K.M."/>
            <person name="Suarez D.L."/>
            <person name="Swayne D.E."/>
        </authorList>
    </citation>
    <scope>NUCLEOTIDE SEQUENCE [LARGE SCALE GENOMIC DNA]</scope>
    <source>
        <strain evidence="4 5">VK13</strain>
    </source>
</reference>
<evidence type="ECO:0000256" key="2">
    <source>
        <dbReference type="ARBA" id="ARBA00022723"/>
    </source>
</evidence>
<dbReference type="SUPFAM" id="SSF54826">
    <property type="entry name" value="Enolase N-terminal domain-like"/>
    <property type="match status" value="1"/>
</dbReference>